<evidence type="ECO:0000256" key="1">
    <source>
        <dbReference type="ARBA" id="ARBA00006149"/>
    </source>
</evidence>
<dbReference type="Proteomes" id="UP001183610">
    <property type="component" value="Unassembled WGS sequence"/>
</dbReference>
<dbReference type="Pfam" id="PF05175">
    <property type="entry name" value="MTS"/>
    <property type="match status" value="1"/>
</dbReference>
<comment type="caution">
    <text evidence="7">The sequence shown here is derived from an EMBL/GenBank/DDBJ whole genome shotgun (WGS) entry which is preliminary data.</text>
</comment>
<dbReference type="InterPro" id="IPR004557">
    <property type="entry name" value="PrmC-related"/>
</dbReference>
<keyword evidence="4" id="KW-0949">S-adenosyl-L-methionine</keyword>
<dbReference type="InterPro" id="IPR029063">
    <property type="entry name" value="SAM-dependent_MTases_sf"/>
</dbReference>
<gene>
    <name evidence="7" type="ORF">RM574_03215</name>
    <name evidence="6" type="ORF">RM698_26710</name>
</gene>
<evidence type="ECO:0000256" key="4">
    <source>
        <dbReference type="ARBA" id="ARBA00022691"/>
    </source>
</evidence>
<organism evidence="7 8">
    <name type="scientific">Streptomyces evansiae</name>
    <dbReference type="NCBI Taxonomy" id="3075535"/>
    <lineage>
        <taxon>Bacteria</taxon>
        <taxon>Bacillati</taxon>
        <taxon>Actinomycetota</taxon>
        <taxon>Actinomycetes</taxon>
        <taxon>Kitasatosporales</taxon>
        <taxon>Streptomycetaceae</taxon>
        <taxon>Streptomyces</taxon>
    </lineage>
</organism>
<keyword evidence="9" id="KW-1185">Reference proteome</keyword>
<evidence type="ECO:0000313" key="6">
    <source>
        <dbReference type="EMBL" id="MDT0412628.1"/>
    </source>
</evidence>
<dbReference type="NCBIfam" id="TIGR00537">
    <property type="entry name" value="hemK_rel_arch"/>
    <property type="match status" value="1"/>
</dbReference>
<dbReference type="InterPro" id="IPR007848">
    <property type="entry name" value="Small_mtfrase_dom"/>
</dbReference>
<dbReference type="SUPFAM" id="SSF53335">
    <property type="entry name" value="S-adenosyl-L-methionine-dependent methyltransferases"/>
    <property type="match status" value="1"/>
</dbReference>
<dbReference type="EMBL" id="JAVRER010000003">
    <property type="protein sequence ID" value="MDT0414486.1"/>
    <property type="molecule type" value="Genomic_DNA"/>
</dbReference>
<evidence type="ECO:0000313" key="7">
    <source>
        <dbReference type="EMBL" id="MDT0414486.1"/>
    </source>
</evidence>
<reference evidence="7" key="2">
    <citation type="submission" date="2024-03" db="EMBL/GenBank/DDBJ databases">
        <title>30 novel species of actinomycetes from the DSMZ collection.</title>
        <authorList>
            <person name="Nouioui I."/>
        </authorList>
    </citation>
    <scope>NUCLEOTIDE SEQUENCE</scope>
    <source>
        <strain evidence="6">DSM 41979</strain>
        <strain evidence="7">DSM 41982</strain>
    </source>
</reference>
<reference evidence="8 9" key="1">
    <citation type="submission" date="2023-07" db="EMBL/GenBank/DDBJ databases">
        <title>30 novel species of actinomycetes from the DSMZ collection.</title>
        <authorList>
            <person name="Nouioui I."/>
        </authorList>
    </citation>
    <scope>NUCLEOTIDE SEQUENCE [LARGE SCALE GENOMIC DNA]</scope>
    <source>
        <strain evidence="9">DSM 41979</strain>
        <strain evidence="8">DSM 41982</strain>
    </source>
</reference>
<evidence type="ECO:0000313" key="9">
    <source>
        <dbReference type="Proteomes" id="UP001183610"/>
    </source>
</evidence>
<protein>
    <submittedName>
        <fullName evidence="7">Methyltransferase</fullName>
    </submittedName>
</protein>
<evidence type="ECO:0000256" key="2">
    <source>
        <dbReference type="ARBA" id="ARBA00022603"/>
    </source>
</evidence>
<accession>A0ABD5DZ90</accession>
<proteinExistence type="inferred from homology"/>
<dbReference type="GO" id="GO:0008757">
    <property type="term" value="F:S-adenosylmethionine-dependent methyltransferase activity"/>
    <property type="evidence" value="ECO:0007669"/>
    <property type="project" value="UniProtKB-ARBA"/>
</dbReference>
<dbReference type="InterPro" id="IPR002052">
    <property type="entry name" value="DNA_methylase_N6_adenine_CS"/>
</dbReference>
<dbReference type="EMBL" id="JAVRET010000089">
    <property type="protein sequence ID" value="MDT0412628.1"/>
    <property type="molecule type" value="Genomic_DNA"/>
</dbReference>
<keyword evidence="3" id="KW-0808">Transferase</keyword>
<sequence length="232" mass="24563">MAVAPPLPPGLDGLWTLPGVYAPQADTHLLARALGTEPIGPHTHVLDLCTGSGALALLAARRGARVCATDLSWRAVVSARINAARAGQRVRVLRGDLSGPVRGQRFDLVVSNPPYVPDPAARTGPRRGRSHAASLAWDAGPGGRHLVDRVCAHAGDVLSPRGVLLLVHSAMCRAEETLRRLGEAGLRAEVAERCEVPFGPVTRARLAWLRAEGLLDAGARTEELVVIRAERA</sequence>
<dbReference type="AlphaFoldDB" id="A0ABD5DZ90"/>
<dbReference type="Proteomes" id="UP001183607">
    <property type="component" value="Unassembled WGS sequence"/>
</dbReference>
<feature type="domain" description="Methyltransferase small" evidence="5">
    <location>
        <begin position="15"/>
        <end position="116"/>
    </location>
</feature>
<dbReference type="Gene3D" id="3.40.50.150">
    <property type="entry name" value="Vaccinia Virus protein VP39"/>
    <property type="match status" value="1"/>
</dbReference>
<dbReference type="GO" id="GO:0032259">
    <property type="term" value="P:methylation"/>
    <property type="evidence" value="ECO:0007669"/>
    <property type="project" value="UniProtKB-KW"/>
</dbReference>
<dbReference type="PANTHER" id="PTHR45875:SF1">
    <property type="entry name" value="METHYLTRANSFERASE N6AMT1"/>
    <property type="match status" value="1"/>
</dbReference>
<dbReference type="RefSeq" id="WP_029396790.1">
    <property type="nucleotide sequence ID" value="NZ_JAVRER010000003.1"/>
</dbReference>
<evidence type="ECO:0000313" key="8">
    <source>
        <dbReference type="Proteomes" id="UP001183607"/>
    </source>
</evidence>
<keyword evidence="2 7" id="KW-0489">Methyltransferase</keyword>
<dbReference type="GO" id="GO:0008170">
    <property type="term" value="F:N-methyltransferase activity"/>
    <property type="evidence" value="ECO:0007669"/>
    <property type="project" value="UniProtKB-ARBA"/>
</dbReference>
<dbReference type="CDD" id="cd02440">
    <property type="entry name" value="AdoMet_MTases"/>
    <property type="match status" value="1"/>
</dbReference>
<evidence type="ECO:0000256" key="3">
    <source>
        <dbReference type="ARBA" id="ARBA00022679"/>
    </source>
</evidence>
<evidence type="ECO:0000259" key="5">
    <source>
        <dbReference type="Pfam" id="PF05175"/>
    </source>
</evidence>
<dbReference type="PROSITE" id="PS00092">
    <property type="entry name" value="N6_MTASE"/>
    <property type="match status" value="1"/>
</dbReference>
<name>A0ABD5DZ90_9ACTN</name>
<dbReference type="InterPro" id="IPR052190">
    <property type="entry name" value="Euk-Arch_PrmC-MTase"/>
</dbReference>
<comment type="similarity">
    <text evidence="1">Belongs to the eukaryotic/archaeal PrmC-related family.</text>
</comment>
<dbReference type="PANTHER" id="PTHR45875">
    <property type="entry name" value="METHYLTRANSFERASE N6AMT1"/>
    <property type="match status" value="1"/>
</dbReference>